<feature type="compositionally biased region" description="Polar residues" evidence="1">
    <location>
        <begin position="91"/>
        <end position="104"/>
    </location>
</feature>
<gene>
    <name evidence="2" type="ORF">SLS55_010590</name>
</gene>
<dbReference type="RefSeq" id="XP_066627783.1">
    <property type="nucleotide sequence ID" value="XM_066781971.1"/>
</dbReference>
<feature type="region of interest" description="Disordered" evidence="1">
    <location>
        <begin position="67"/>
        <end position="104"/>
    </location>
</feature>
<evidence type="ECO:0000313" key="3">
    <source>
        <dbReference type="Proteomes" id="UP001430584"/>
    </source>
</evidence>
<comment type="caution">
    <text evidence="2">The sequence shown here is derived from an EMBL/GenBank/DDBJ whole genome shotgun (WGS) entry which is preliminary data.</text>
</comment>
<sequence length="272" mass="29813">MPDEVLPDAPMAVIPGANGGMLDFLSPKSTFPQEDEEASAPSSEPRSQQASTFEYLSDAQFDAMLVANSATPPPFETVNPSALSSPGPATDFSSSDDGMAIQNPSPFQQANYQLFDTDSIRSTPFTTNIPPLSAPIARRYSRHLSLHDGAHTEPHTSPVGFPLNEQSPEPPADQPPGMKRLEKRNKNFAVTELDGQLEPLARSMQLETGLEDVPWDVPPNARGIRNLDHDTITPLLEAYSIPFQSDMFLGQKKELYLRFIGANRALMHRVLD</sequence>
<keyword evidence="3" id="KW-1185">Reference proteome</keyword>
<dbReference type="GeneID" id="92014675"/>
<dbReference type="EMBL" id="JAJVCZ030000013">
    <property type="protein sequence ID" value="KAL0253139.1"/>
    <property type="molecule type" value="Genomic_DNA"/>
</dbReference>
<dbReference type="Proteomes" id="UP001430584">
    <property type="component" value="Unassembled WGS sequence"/>
</dbReference>
<feature type="region of interest" description="Disordered" evidence="1">
    <location>
        <begin position="1"/>
        <end position="52"/>
    </location>
</feature>
<reference evidence="2 3" key="1">
    <citation type="submission" date="2024-02" db="EMBL/GenBank/DDBJ databases">
        <title>De novo assembly and annotation of 12 fungi associated with fruit tree decline syndrome in Ontario, Canada.</title>
        <authorList>
            <person name="Sulman M."/>
            <person name="Ellouze W."/>
            <person name="Ilyukhin E."/>
        </authorList>
    </citation>
    <scope>NUCLEOTIDE SEQUENCE [LARGE SCALE GENOMIC DNA]</scope>
    <source>
        <strain evidence="2 3">FDS-637</strain>
    </source>
</reference>
<organism evidence="2 3">
    <name type="scientific">Diplodia seriata</name>
    <dbReference type="NCBI Taxonomy" id="420778"/>
    <lineage>
        <taxon>Eukaryota</taxon>
        <taxon>Fungi</taxon>
        <taxon>Dikarya</taxon>
        <taxon>Ascomycota</taxon>
        <taxon>Pezizomycotina</taxon>
        <taxon>Dothideomycetes</taxon>
        <taxon>Dothideomycetes incertae sedis</taxon>
        <taxon>Botryosphaeriales</taxon>
        <taxon>Botryosphaeriaceae</taxon>
        <taxon>Diplodia</taxon>
    </lineage>
</organism>
<evidence type="ECO:0000313" key="2">
    <source>
        <dbReference type="EMBL" id="KAL0253139.1"/>
    </source>
</evidence>
<feature type="compositionally biased region" description="Low complexity" evidence="1">
    <location>
        <begin position="39"/>
        <end position="51"/>
    </location>
</feature>
<feature type="region of interest" description="Disordered" evidence="1">
    <location>
        <begin position="148"/>
        <end position="179"/>
    </location>
</feature>
<proteinExistence type="predicted"/>
<accession>A0ABR3BXL6</accession>
<name>A0ABR3BXL6_9PEZI</name>
<evidence type="ECO:0000256" key="1">
    <source>
        <dbReference type="SAM" id="MobiDB-lite"/>
    </source>
</evidence>
<protein>
    <submittedName>
        <fullName evidence="2">Uncharacterized protein</fullName>
    </submittedName>
</protein>